<dbReference type="OMA" id="DMEVITY"/>
<sequence length="206" mass="23259">MDVLVKNNVNFAYPLKVLVFPFLALGILKATQLPKLQSTVFCCGRLTGDFKKVPLYTCSQCLVEVKYANAPKKLNLIERVTKSNPFLGIFTDNEVRLACRTPVDDDMYVITYCDDAPSKKYILFIIGLVAVYIGYYLVLYMYASTIGTENNQVELSDEAKELLKHLSEKDLEEWVKSKSEVKTGSMKAAEDEIVTIKITDISKTEK</sequence>
<feature type="transmembrane region" description="Helical" evidence="1">
    <location>
        <begin position="121"/>
        <end position="143"/>
    </location>
</feature>
<evidence type="ECO:0000313" key="2">
    <source>
        <dbReference type="EMBL" id="EFC41108.1"/>
    </source>
</evidence>
<keyword evidence="1" id="KW-0812">Transmembrane</keyword>
<keyword evidence="1" id="KW-1133">Transmembrane helix</keyword>
<dbReference type="RefSeq" id="XP_002673852.1">
    <property type="nucleotide sequence ID" value="XM_002673806.1"/>
</dbReference>
<organism evidence="3">
    <name type="scientific">Naegleria gruberi</name>
    <name type="common">Amoeba</name>
    <dbReference type="NCBI Taxonomy" id="5762"/>
    <lineage>
        <taxon>Eukaryota</taxon>
        <taxon>Discoba</taxon>
        <taxon>Heterolobosea</taxon>
        <taxon>Tetramitia</taxon>
        <taxon>Eutetramitia</taxon>
        <taxon>Vahlkampfiidae</taxon>
        <taxon>Naegleria</taxon>
    </lineage>
</organism>
<dbReference type="KEGG" id="ngr:NAEGRDRAFT_71140"/>
<dbReference type="OrthoDB" id="10265776at2759"/>
<evidence type="ECO:0000256" key="1">
    <source>
        <dbReference type="SAM" id="Phobius"/>
    </source>
</evidence>
<dbReference type="Proteomes" id="UP000006671">
    <property type="component" value="Unassembled WGS sequence"/>
</dbReference>
<keyword evidence="1" id="KW-0472">Membrane</keyword>
<reference evidence="2 3" key="1">
    <citation type="journal article" date="2010" name="Cell">
        <title>The genome of Naegleria gruberi illuminates early eukaryotic versatility.</title>
        <authorList>
            <person name="Fritz-Laylin L.K."/>
            <person name="Prochnik S.E."/>
            <person name="Ginger M.L."/>
            <person name="Dacks J.B."/>
            <person name="Carpenter M.L."/>
            <person name="Field M.C."/>
            <person name="Kuo A."/>
            <person name="Paredez A."/>
            <person name="Chapman J."/>
            <person name="Pham J."/>
            <person name="Shu S."/>
            <person name="Neupane R."/>
            <person name="Cipriano M."/>
            <person name="Mancuso J."/>
            <person name="Tu H."/>
            <person name="Salamov A."/>
            <person name="Lindquist E."/>
            <person name="Shapiro H."/>
            <person name="Lucas S."/>
            <person name="Grigoriev I.V."/>
            <person name="Cande W.Z."/>
            <person name="Fulton C."/>
            <person name="Rokhsar D.S."/>
            <person name="Dawson S.C."/>
        </authorList>
    </citation>
    <scope>NUCLEOTIDE SEQUENCE [LARGE SCALE GENOMIC DNA]</scope>
    <source>
        <strain evidence="2 3">NEG-M</strain>
    </source>
</reference>
<dbReference type="InParanoid" id="D2VQ27"/>
<dbReference type="AlphaFoldDB" id="D2VQ27"/>
<name>D2VQ27_NAEGR</name>
<dbReference type="EMBL" id="GG738888">
    <property type="protein sequence ID" value="EFC41108.1"/>
    <property type="molecule type" value="Genomic_DNA"/>
</dbReference>
<proteinExistence type="predicted"/>
<feature type="transmembrane region" description="Helical" evidence="1">
    <location>
        <begin position="12"/>
        <end position="28"/>
    </location>
</feature>
<accession>D2VQ27</accession>
<dbReference type="GeneID" id="8855978"/>
<gene>
    <name evidence="2" type="ORF">NAEGRDRAFT_71140</name>
</gene>
<evidence type="ECO:0000313" key="3">
    <source>
        <dbReference type="Proteomes" id="UP000006671"/>
    </source>
</evidence>
<protein>
    <submittedName>
        <fullName evidence="2">Predicted protein</fullName>
    </submittedName>
</protein>
<keyword evidence="3" id="KW-1185">Reference proteome</keyword>
<dbReference type="VEuPathDB" id="AmoebaDB:NAEGRDRAFT_71140"/>